<dbReference type="GO" id="GO:0055085">
    <property type="term" value="P:transmembrane transport"/>
    <property type="evidence" value="ECO:0007669"/>
    <property type="project" value="InterPro"/>
</dbReference>
<dbReference type="InterPro" id="IPR000515">
    <property type="entry name" value="MetI-like"/>
</dbReference>
<dbReference type="Pfam" id="PF00528">
    <property type="entry name" value="BPD_transp_1"/>
    <property type="match status" value="1"/>
</dbReference>
<feature type="domain" description="ABC transmembrane type-1" evidence="8">
    <location>
        <begin position="1"/>
        <end position="149"/>
    </location>
</feature>
<keyword evidence="2" id="KW-0813">Transport</keyword>
<name>A0A0F8WX07_9ZZZZ</name>
<keyword evidence="5 7" id="KW-1133">Transmembrane helix</keyword>
<keyword evidence="3" id="KW-1003">Cell membrane</keyword>
<proteinExistence type="predicted"/>
<accession>A0A0F8WX07</accession>
<evidence type="ECO:0000256" key="3">
    <source>
        <dbReference type="ARBA" id="ARBA00022475"/>
    </source>
</evidence>
<protein>
    <recommendedName>
        <fullName evidence="8">ABC transmembrane type-1 domain-containing protein</fullName>
    </recommendedName>
</protein>
<dbReference type="SUPFAM" id="SSF161098">
    <property type="entry name" value="MetI-like"/>
    <property type="match status" value="1"/>
</dbReference>
<reference evidence="9" key="1">
    <citation type="journal article" date="2015" name="Nature">
        <title>Complex archaea that bridge the gap between prokaryotes and eukaryotes.</title>
        <authorList>
            <person name="Spang A."/>
            <person name="Saw J.H."/>
            <person name="Jorgensen S.L."/>
            <person name="Zaremba-Niedzwiedzka K."/>
            <person name="Martijn J."/>
            <person name="Lind A.E."/>
            <person name="van Eijk R."/>
            <person name="Schleper C."/>
            <person name="Guy L."/>
            <person name="Ettema T.J."/>
        </authorList>
    </citation>
    <scope>NUCLEOTIDE SEQUENCE</scope>
</reference>
<dbReference type="CDD" id="cd06261">
    <property type="entry name" value="TM_PBP2"/>
    <property type="match status" value="1"/>
</dbReference>
<evidence type="ECO:0000313" key="9">
    <source>
        <dbReference type="EMBL" id="KKK61347.1"/>
    </source>
</evidence>
<dbReference type="InterPro" id="IPR035906">
    <property type="entry name" value="MetI-like_sf"/>
</dbReference>
<evidence type="ECO:0000256" key="2">
    <source>
        <dbReference type="ARBA" id="ARBA00022448"/>
    </source>
</evidence>
<dbReference type="EMBL" id="LAZR01062522">
    <property type="protein sequence ID" value="KKK61347.1"/>
    <property type="molecule type" value="Genomic_DNA"/>
</dbReference>
<organism evidence="9">
    <name type="scientific">marine sediment metagenome</name>
    <dbReference type="NCBI Taxonomy" id="412755"/>
    <lineage>
        <taxon>unclassified sequences</taxon>
        <taxon>metagenomes</taxon>
        <taxon>ecological metagenomes</taxon>
    </lineage>
</organism>
<dbReference type="PANTHER" id="PTHR43744:SF9">
    <property type="entry name" value="POLYGALACTURONAN_RHAMNOGALACTURONAN TRANSPORT SYSTEM PERMEASE PROTEIN YTCP"/>
    <property type="match status" value="1"/>
</dbReference>
<dbReference type="GO" id="GO:0005886">
    <property type="term" value="C:plasma membrane"/>
    <property type="evidence" value="ECO:0007669"/>
    <property type="project" value="UniProtKB-SubCell"/>
</dbReference>
<dbReference type="Gene3D" id="1.10.3720.10">
    <property type="entry name" value="MetI-like"/>
    <property type="match status" value="1"/>
</dbReference>
<evidence type="ECO:0000256" key="6">
    <source>
        <dbReference type="ARBA" id="ARBA00023136"/>
    </source>
</evidence>
<gene>
    <name evidence="9" type="ORF">LCGC14_3015250</name>
</gene>
<evidence type="ECO:0000256" key="7">
    <source>
        <dbReference type="SAM" id="Phobius"/>
    </source>
</evidence>
<sequence>FYIQVRRLGLIGSRWALILPFMLSAWNVIIMRTFLKMAIPEELYEAAIIDGATKLQILMKIVAPLAKPVLAVIAVWSSVGFWNAYFWAMIFLPDPKKQPIQIFLMKILVKGKGLDVGLMAGLDMIGQIGVAEQMKFVVIILGILPIICVYPFLQKYFIKGVMLGSLKG</sequence>
<dbReference type="PROSITE" id="PS50928">
    <property type="entry name" value="ABC_TM1"/>
    <property type="match status" value="1"/>
</dbReference>
<evidence type="ECO:0000256" key="1">
    <source>
        <dbReference type="ARBA" id="ARBA00004651"/>
    </source>
</evidence>
<evidence type="ECO:0000259" key="8">
    <source>
        <dbReference type="PROSITE" id="PS50928"/>
    </source>
</evidence>
<feature type="transmembrane region" description="Helical" evidence="7">
    <location>
        <begin position="136"/>
        <end position="153"/>
    </location>
</feature>
<keyword evidence="4 7" id="KW-0812">Transmembrane</keyword>
<dbReference type="PANTHER" id="PTHR43744">
    <property type="entry name" value="ABC TRANSPORTER PERMEASE PROTEIN MG189-RELATED-RELATED"/>
    <property type="match status" value="1"/>
</dbReference>
<feature type="transmembrane region" description="Helical" evidence="7">
    <location>
        <begin position="69"/>
        <end position="92"/>
    </location>
</feature>
<evidence type="ECO:0000256" key="5">
    <source>
        <dbReference type="ARBA" id="ARBA00022989"/>
    </source>
</evidence>
<dbReference type="AlphaFoldDB" id="A0A0F8WX07"/>
<feature type="non-terminal residue" evidence="9">
    <location>
        <position position="1"/>
    </location>
</feature>
<feature type="transmembrane region" description="Helical" evidence="7">
    <location>
        <begin position="15"/>
        <end position="35"/>
    </location>
</feature>
<comment type="subcellular location">
    <subcellularLocation>
        <location evidence="1">Cell membrane</location>
        <topology evidence="1">Multi-pass membrane protein</topology>
    </subcellularLocation>
</comment>
<evidence type="ECO:0000256" key="4">
    <source>
        <dbReference type="ARBA" id="ARBA00022692"/>
    </source>
</evidence>
<comment type="caution">
    <text evidence="9">The sequence shown here is derived from an EMBL/GenBank/DDBJ whole genome shotgun (WGS) entry which is preliminary data.</text>
</comment>
<keyword evidence="6 7" id="KW-0472">Membrane</keyword>